<feature type="transmembrane region" description="Helical" evidence="1">
    <location>
        <begin position="56"/>
        <end position="75"/>
    </location>
</feature>
<keyword evidence="3" id="KW-1185">Reference proteome</keyword>
<name>A0ABV0D448_9GAMM</name>
<evidence type="ECO:0000313" key="3">
    <source>
        <dbReference type="Proteomes" id="UP001414441"/>
    </source>
</evidence>
<dbReference type="RefSeq" id="WP_347162719.1">
    <property type="nucleotide sequence ID" value="NZ_JBDLOB010000002.1"/>
</dbReference>
<dbReference type="Pfam" id="PF11159">
    <property type="entry name" value="DUF2939"/>
    <property type="match status" value="1"/>
</dbReference>
<gene>
    <name evidence="2" type="ORF">ABFV72_05400</name>
</gene>
<keyword evidence="1" id="KW-0812">Transmembrane</keyword>
<keyword evidence="1" id="KW-0472">Membrane</keyword>
<keyword evidence="1" id="KW-1133">Transmembrane helix</keyword>
<proteinExistence type="predicted"/>
<dbReference type="InterPro" id="IPR021330">
    <property type="entry name" value="DUF2939"/>
</dbReference>
<dbReference type="EMBL" id="JBDLOB010000002">
    <property type="protein sequence ID" value="MEN8625440.1"/>
    <property type="molecule type" value="Genomic_DNA"/>
</dbReference>
<feature type="transmembrane region" description="Helical" evidence="1">
    <location>
        <begin position="23"/>
        <end position="44"/>
    </location>
</feature>
<protein>
    <submittedName>
        <fullName evidence="2">DUF2939 domain-containing protein</fullName>
    </submittedName>
</protein>
<accession>A0ABV0D448</accession>
<comment type="caution">
    <text evidence="2">The sequence shown here is derived from an EMBL/GenBank/DDBJ whole genome shotgun (WGS) entry which is preliminary data.</text>
</comment>
<dbReference type="Proteomes" id="UP001414441">
    <property type="component" value="Unassembled WGS sequence"/>
</dbReference>
<sequence length="272" mass="29538">MMKLAVGIAAAKAKRFIKVTAKLFVPERCPVVLIFTATSTVIYTHSDDACDKVSSLMKKLVILLIIIAVAVYAGSPYYSAYQLKNAYDDKDGATIAAAIDYEQVRPSVQNQLTSQFATTMTKYPLISELGGEPLTEAANGFIAQAVEGAITPQNIEKVINTQGQANTATKELAAAWAIASDQVDLKNLIQSLIIQRGDVDAVVKSQMQQVMKKQAAELEQQVAQGNDSEKPTLSYCSINCFSISGQVKGYPLTIEMQREGLINWKIVDIVLP</sequence>
<evidence type="ECO:0000256" key="1">
    <source>
        <dbReference type="SAM" id="Phobius"/>
    </source>
</evidence>
<evidence type="ECO:0000313" key="2">
    <source>
        <dbReference type="EMBL" id="MEN8625440.1"/>
    </source>
</evidence>
<reference evidence="2 3" key="1">
    <citation type="submission" date="2024-05" db="EMBL/GenBank/DDBJ databases">
        <title>Genome sequencing of Marine Estuary Bacteria, Pseudoalteromonas distincta strain FA, Psychrobacter proteolyticus strain EA, and Shewanella baltica strain CA.</title>
        <authorList>
            <person name="Dieffenbach S.A."/>
            <person name="Maclea K.S."/>
        </authorList>
    </citation>
    <scope>NUCLEOTIDE SEQUENCE [LARGE SCALE GENOMIC DNA]</scope>
    <source>
        <strain evidence="2 3">EA</strain>
    </source>
</reference>
<organism evidence="2 3">
    <name type="scientific">Psychrobacter proteolyticus</name>
    <dbReference type="NCBI Taxonomy" id="147825"/>
    <lineage>
        <taxon>Bacteria</taxon>
        <taxon>Pseudomonadati</taxon>
        <taxon>Pseudomonadota</taxon>
        <taxon>Gammaproteobacteria</taxon>
        <taxon>Moraxellales</taxon>
        <taxon>Moraxellaceae</taxon>
        <taxon>Psychrobacter</taxon>
    </lineage>
</organism>